<feature type="transmembrane region" description="Helical" evidence="7">
    <location>
        <begin position="56"/>
        <end position="75"/>
    </location>
</feature>
<gene>
    <name evidence="9" type="ORF">SBA1_100047</name>
</gene>
<dbReference type="PROSITE" id="PS50850">
    <property type="entry name" value="MFS"/>
    <property type="match status" value="1"/>
</dbReference>
<feature type="transmembrane region" description="Helical" evidence="7">
    <location>
        <begin position="271"/>
        <end position="290"/>
    </location>
</feature>
<evidence type="ECO:0000256" key="6">
    <source>
        <dbReference type="ARBA" id="ARBA00023136"/>
    </source>
</evidence>
<keyword evidence="5 7" id="KW-1133">Transmembrane helix</keyword>
<proteinExistence type="predicted"/>
<feature type="transmembrane region" description="Helical" evidence="7">
    <location>
        <begin position="297"/>
        <end position="314"/>
    </location>
</feature>
<dbReference type="InterPro" id="IPR036259">
    <property type="entry name" value="MFS_trans_sf"/>
</dbReference>
<feature type="transmembrane region" description="Helical" evidence="7">
    <location>
        <begin position="234"/>
        <end position="259"/>
    </location>
</feature>
<evidence type="ECO:0000256" key="3">
    <source>
        <dbReference type="ARBA" id="ARBA00022475"/>
    </source>
</evidence>
<evidence type="ECO:0000313" key="9">
    <source>
        <dbReference type="EMBL" id="SPF31591.1"/>
    </source>
</evidence>
<feature type="transmembrane region" description="Helical" evidence="7">
    <location>
        <begin position="114"/>
        <end position="134"/>
    </location>
</feature>
<name>A0A2U3JW26_9BACT</name>
<evidence type="ECO:0000313" key="10">
    <source>
        <dbReference type="Proteomes" id="UP000238701"/>
    </source>
</evidence>
<feature type="transmembrane region" description="Helical" evidence="7">
    <location>
        <begin position="357"/>
        <end position="380"/>
    </location>
</feature>
<feature type="transmembrane region" description="Helical" evidence="7">
    <location>
        <begin position="155"/>
        <end position="173"/>
    </location>
</feature>
<dbReference type="Proteomes" id="UP000238701">
    <property type="component" value="Unassembled WGS sequence"/>
</dbReference>
<keyword evidence="3" id="KW-1003">Cell membrane</keyword>
<evidence type="ECO:0000259" key="8">
    <source>
        <dbReference type="PROSITE" id="PS50850"/>
    </source>
</evidence>
<evidence type="ECO:0000256" key="5">
    <source>
        <dbReference type="ARBA" id="ARBA00022989"/>
    </source>
</evidence>
<dbReference type="Pfam" id="PF07690">
    <property type="entry name" value="MFS_1"/>
    <property type="match status" value="1"/>
</dbReference>
<dbReference type="PANTHER" id="PTHR23517">
    <property type="entry name" value="RESISTANCE PROTEIN MDTM, PUTATIVE-RELATED-RELATED"/>
    <property type="match status" value="1"/>
</dbReference>
<evidence type="ECO:0000256" key="4">
    <source>
        <dbReference type="ARBA" id="ARBA00022692"/>
    </source>
</evidence>
<feature type="domain" description="Major facilitator superfamily (MFS) profile" evidence="8">
    <location>
        <begin position="17"/>
        <end position="416"/>
    </location>
</feature>
<keyword evidence="4 7" id="KW-0812">Transmembrane</keyword>
<dbReference type="InterPro" id="IPR050171">
    <property type="entry name" value="MFS_Transporters"/>
</dbReference>
<dbReference type="InterPro" id="IPR020846">
    <property type="entry name" value="MFS_dom"/>
</dbReference>
<feature type="transmembrane region" description="Helical" evidence="7">
    <location>
        <begin position="185"/>
        <end position="204"/>
    </location>
</feature>
<evidence type="ECO:0000256" key="1">
    <source>
        <dbReference type="ARBA" id="ARBA00004651"/>
    </source>
</evidence>
<feature type="transmembrane region" description="Helical" evidence="7">
    <location>
        <begin position="392"/>
        <end position="411"/>
    </location>
</feature>
<evidence type="ECO:0000256" key="2">
    <source>
        <dbReference type="ARBA" id="ARBA00022448"/>
    </source>
</evidence>
<dbReference type="GO" id="GO:0005886">
    <property type="term" value="C:plasma membrane"/>
    <property type="evidence" value="ECO:0007669"/>
    <property type="project" value="UniProtKB-SubCell"/>
</dbReference>
<feature type="transmembrane region" description="Helical" evidence="7">
    <location>
        <begin position="320"/>
        <end position="336"/>
    </location>
</feature>
<dbReference type="InterPro" id="IPR011701">
    <property type="entry name" value="MFS"/>
</dbReference>
<feature type="transmembrane region" description="Helical" evidence="7">
    <location>
        <begin position="87"/>
        <end position="108"/>
    </location>
</feature>
<keyword evidence="6 7" id="KW-0472">Membrane</keyword>
<dbReference type="PANTHER" id="PTHR23517:SF2">
    <property type="entry name" value="MULTIDRUG RESISTANCE PROTEIN MDTH"/>
    <property type="match status" value="1"/>
</dbReference>
<dbReference type="GO" id="GO:0022857">
    <property type="term" value="F:transmembrane transporter activity"/>
    <property type="evidence" value="ECO:0007669"/>
    <property type="project" value="InterPro"/>
</dbReference>
<keyword evidence="2" id="KW-0813">Transport</keyword>
<organism evidence="9 10">
    <name type="scientific">Candidatus Sulfotelmatobacter kueseliae</name>
    <dbReference type="NCBI Taxonomy" id="2042962"/>
    <lineage>
        <taxon>Bacteria</taxon>
        <taxon>Pseudomonadati</taxon>
        <taxon>Acidobacteriota</taxon>
        <taxon>Terriglobia</taxon>
        <taxon>Terriglobales</taxon>
        <taxon>Candidatus Korobacteraceae</taxon>
        <taxon>Candidatus Sulfotelmatobacter</taxon>
    </lineage>
</organism>
<evidence type="ECO:0000256" key="7">
    <source>
        <dbReference type="SAM" id="Phobius"/>
    </source>
</evidence>
<dbReference type="Gene3D" id="1.20.1250.20">
    <property type="entry name" value="MFS general substrate transporter like domains"/>
    <property type="match status" value="2"/>
</dbReference>
<dbReference type="AlphaFoldDB" id="A0A2U3JW26"/>
<dbReference type="SUPFAM" id="SSF103473">
    <property type="entry name" value="MFS general substrate transporter"/>
    <property type="match status" value="1"/>
</dbReference>
<sequence>MTFSERFDEIRTGFERPFWVANISELFERLSYYAVFAVLARYLHEGLHFDVERASSLTGMFGGWVWFLAVIGGAVADRLGFRRALSLAYLFLSIAYFTLGSIGAEWFAPLRNAMPLSTLVAFVLILPALGVALVKPSVVGTTARASKENVRSIGYSIYYTLVNVGSTLGPLLAGWEEDHGSAPALFRIAALSVFLMLFVVLLLFREPRRAADAPAASLSQVGKNFLTVLSNPRFMLFLLIFTGYWIVFWQEFIALPLYISTYVDPKANTARIIAVDPIVVICFTMVIGFLTKRLHAFHAIVLGTLISSLSWILLIVHPSVWMAVASLVVLAIGEIIQQPRYYDYVSRLAPADQQGTYMGFAFLPLGIGSFIAGKFSGWLMHHFGEELHRPVMVWWCVVGVGLATTLLLWIYDRFVRQEKSPTA</sequence>
<protein>
    <submittedName>
        <fullName evidence="9">Putative Major facilitator superfamily permease</fullName>
    </submittedName>
</protein>
<accession>A0A2U3JW26</accession>
<reference evidence="10" key="1">
    <citation type="submission" date="2018-02" db="EMBL/GenBank/DDBJ databases">
        <authorList>
            <person name="Hausmann B."/>
        </authorList>
    </citation>
    <scope>NUCLEOTIDE SEQUENCE [LARGE SCALE GENOMIC DNA]</scope>
    <source>
        <strain evidence="10">Peat soil MAG SbA1</strain>
    </source>
</reference>
<comment type="subcellular location">
    <subcellularLocation>
        <location evidence="1">Cell membrane</location>
        <topology evidence="1">Multi-pass membrane protein</topology>
    </subcellularLocation>
</comment>
<dbReference type="EMBL" id="OMOD01000002">
    <property type="protein sequence ID" value="SPF31591.1"/>
    <property type="molecule type" value="Genomic_DNA"/>
</dbReference>